<reference evidence="1" key="1">
    <citation type="submission" date="2021-01" db="EMBL/GenBank/DDBJ databases">
        <authorList>
            <consortium name="Genoscope - CEA"/>
            <person name="William W."/>
        </authorList>
    </citation>
    <scope>NUCLEOTIDE SEQUENCE</scope>
</reference>
<gene>
    <name evidence="1" type="ORF">PPRIM_AZ9-3.1.T1690048</name>
</gene>
<dbReference type="PANTHER" id="PTHR40429">
    <property type="entry name" value="FLAGELLAR ASSOCIATED PROTEIN"/>
    <property type="match status" value="1"/>
</dbReference>
<dbReference type="EMBL" id="CAJJDM010000178">
    <property type="protein sequence ID" value="CAD8116137.1"/>
    <property type="molecule type" value="Genomic_DNA"/>
</dbReference>
<accession>A0A8S1QNK9</accession>
<proteinExistence type="predicted"/>
<name>A0A8S1QNK9_PARPR</name>
<dbReference type="PANTHER" id="PTHR40429:SF1">
    <property type="entry name" value="FLAGELLAR ASSOCIATED PROTEIN"/>
    <property type="match status" value="1"/>
</dbReference>
<evidence type="ECO:0000313" key="2">
    <source>
        <dbReference type="Proteomes" id="UP000688137"/>
    </source>
</evidence>
<comment type="caution">
    <text evidence="1">The sequence shown here is derived from an EMBL/GenBank/DDBJ whole genome shotgun (WGS) entry which is preliminary data.</text>
</comment>
<organism evidence="1 2">
    <name type="scientific">Paramecium primaurelia</name>
    <dbReference type="NCBI Taxonomy" id="5886"/>
    <lineage>
        <taxon>Eukaryota</taxon>
        <taxon>Sar</taxon>
        <taxon>Alveolata</taxon>
        <taxon>Ciliophora</taxon>
        <taxon>Intramacronucleata</taxon>
        <taxon>Oligohymenophorea</taxon>
        <taxon>Peniculida</taxon>
        <taxon>Parameciidae</taxon>
        <taxon>Paramecium</taxon>
    </lineage>
</organism>
<evidence type="ECO:0000313" key="1">
    <source>
        <dbReference type="EMBL" id="CAD8116137.1"/>
    </source>
</evidence>
<sequence>MKNSKLYTPNDLIELENHKRYSSIGKMLDSFEAGCTCIWLRIINQILSIIYISGQEITSKMETQSRVLLQFLQFHKRTFIQKYSFENRNSEKGFTKFYLFKPHKANDFRKMHSTIVKICLTQRFKTDYKNKVPGPDQYNNLIKTIGPHFTRAPRRSISKSFKASTPNLIGPGAYDLNKSLDITHESQPSDKMKPIKSIDKNQTYYTKGSIVVQSKTNCITKPCFSIGKESRDVKAGIFKRDMEGIERKIKISMPKF</sequence>
<dbReference type="AlphaFoldDB" id="A0A8S1QNK9"/>
<protein>
    <submittedName>
        <fullName evidence="1">Uncharacterized protein</fullName>
    </submittedName>
</protein>
<keyword evidence="2" id="KW-1185">Reference proteome</keyword>
<dbReference type="Proteomes" id="UP000688137">
    <property type="component" value="Unassembled WGS sequence"/>
</dbReference>